<dbReference type="OrthoDB" id="1328746at2759"/>
<comment type="caution">
    <text evidence="1">The sequence shown here is derived from an EMBL/GenBank/DDBJ whole genome shotgun (WGS) entry which is preliminary data.</text>
</comment>
<dbReference type="InterPro" id="IPR040256">
    <property type="entry name" value="At4g02000-like"/>
</dbReference>
<dbReference type="Proteomes" id="UP000824120">
    <property type="component" value="Chromosome 3"/>
</dbReference>
<gene>
    <name evidence="1" type="ORF">H5410_015861</name>
</gene>
<dbReference type="AlphaFoldDB" id="A0A9J5ZUN3"/>
<protein>
    <submittedName>
        <fullName evidence="1">Uncharacterized protein</fullName>
    </submittedName>
</protein>
<organism evidence="1 2">
    <name type="scientific">Solanum commersonii</name>
    <name type="common">Commerson's wild potato</name>
    <name type="synonym">Commerson's nightshade</name>
    <dbReference type="NCBI Taxonomy" id="4109"/>
    <lineage>
        <taxon>Eukaryota</taxon>
        <taxon>Viridiplantae</taxon>
        <taxon>Streptophyta</taxon>
        <taxon>Embryophyta</taxon>
        <taxon>Tracheophyta</taxon>
        <taxon>Spermatophyta</taxon>
        <taxon>Magnoliopsida</taxon>
        <taxon>eudicotyledons</taxon>
        <taxon>Gunneridae</taxon>
        <taxon>Pentapetalae</taxon>
        <taxon>asterids</taxon>
        <taxon>lamiids</taxon>
        <taxon>Solanales</taxon>
        <taxon>Solanaceae</taxon>
        <taxon>Solanoideae</taxon>
        <taxon>Solaneae</taxon>
        <taxon>Solanum</taxon>
    </lineage>
</organism>
<name>A0A9J5ZUN3_SOLCO</name>
<keyword evidence="2" id="KW-1185">Reference proteome</keyword>
<accession>A0A9J5ZUN3</accession>
<dbReference type="PANTHER" id="PTHR31286:SF104">
    <property type="entry name" value="PEROXIDASE"/>
    <property type="match status" value="1"/>
</dbReference>
<evidence type="ECO:0000313" key="2">
    <source>
        <dbReference type="Proteomes" id="UP000824120"/>
    </source>
</evidence>
<dbReference type="EMBL" id="JACXVP010000003">
    <property type="protein sequence ID" value="KAG5616037.1"/>
    <property type="molecule type" value="Genomic_DNA"/>
</dbReference>
<proteinExistence type="predicted"/>
<sequence length="511" mass="57535">MLSKSPTQSVPKTQLKSIKYVHGEPTLQFTFKELDEFATEEGLHQAIVMKFSYGAPEIQELRSILPKQFAIKGLPTSLFARKSLLSIALAAGRPIAIDKATQVRSRPSTERVKVELDLLDKHLKRIKLQYLDEESIHDQEVGIREEEIAHDIQKYKGDARRILNEKRGLEEVIQRDDDKNPSTCTKNNVLAIIESLKPSDAMHNNSSPILVQKNPQAQANLNYDLLAEKTLDNEAQGVVEALGGAGGRVKKQGYASTLETIETSQSVVVEDNQIVAKNWFFDICNYYIECASRVSQRFENTNSRVVVDASLVDSRQQLGDVNAHESDENHGQHLVIGQGKHAIETEHEATQRVEKSNSEVSAQHGNKGWKFGGIEKSSSNVQNVSVSDKELIDALGGYDVERLVSLTPINTNKQLQVGGSSTFSPNQFANLQDEEIDEKDWLDQFFENAARDVYIYPMQQRNNKKKHVRENTWDGKVTEDVVPRHLSMRLAKQNHMTVSTYSTRSNNSKKR</sequence>
<dbReference type="PANTHER" id="PTHR31286">
    <property type="entry name" value="GLYCINE-RICH CELL WALL STRUCTURAL PROTEIN 1.8-LIKE"/>
    <property type="match status" value="1"/>
</dbReference>
<reference evidence="1 2" key="1">
    <citation type="submission" date="2020-09" db="EMBL/GenBank/DDBJ databases">
        <title>De no assembly of potato wild relative species, Solanum commersonii.</title>
        <authorList>
            <person name="Cho K."/>
        </authorList>
    </citation>
    <scope>NUCLEOTIDE SEQUENCE [LARGE SCALE GENOMIC DNA]</scope>
    <source>
        <strain evidence="1">LZ3.2</strain>
        <tissue evidence="1">Leaf</tissue>
    </source>
</reference>
<evidence type="ECO:0000313" key="1">
    <source>
        <dbReference type="EMBL" id="KAG5616037.1"/>
    </source>
</evidence>